<dbReference type="InterPro" id="IPR002028">
    <property type="entry name" value="Trp_synthase_suA"/>
</dbReference>
<organism evidence="10 11">
    <name type="scientific">Catenulispora yoronensis</name>
    <dbReference type="NCBI Taxonomy" id="450799"/>
    <lineage>
        <taxon>Bacteria</taxon>
        <taxon>Bacillati</taxon>
        <taxon>Actinomycetota</taxon>
        <taxon>Actinomycetes</taxon>
        <taxon>Catenulisporales</taxon>
        <taxon>Catenulisporaceae</taxon>
        <taxon>Catenulispora</taxon>
    </lineage>
</organism>
<evidence type="ECO:0000256" key="5">
    <source>
        <dbReference type="ARBA" id="ARBA00023141"/>
    </source>
</evidence>
<dbReference type="EC" id="4.2.1.20" evidence="8"/>
<protein>
    <recommendedName>
        <fullName evidence="8">Tryptophan synthase alpha chain</fullName>
        <ecNumber evidence="8">4.2.1.20</ecNumber>
    </recommendedName>
</protein>
<dbReference type="InterPro" id="IPR013785">
    <property type="entry name" value="Aldolase_TIM"/>
</dbReference>
<evidence type="ECO:0000313" key="11">
    <source>
        <dbReference type="Proteomes" id="UP001500751"/>
    </source>
</evidence>
<keyword evidence="5 8" id="KW-0057">Aromatic amino acid biosynthesis</keyword>
<keyword evidence="3 8" id="KW-0028">Amino-acid biosynthesis</keyword>
<comment type="subunit">
    <text evidence="2 8">Tetramer of two alpha and two beta chains.</text>
</comment>
<dbReference type="Proteomes" id="UP001500751">
    <property type="component" value="Unassembled WGS sequence"/>
</dbReference>
<reference evidence="10 11" key="1">
    <citation type="journal article" date="2019" name="Int. J. Syst. Evol. Microbiol.">
        <title>The Global Catalogue of Microorganisms (GCM) 10K type strain sequencing project: providing services to taxonomists for standard genome sequencing and annotation.</title>
        <authorList>
            <consortium name="The Broad Institute Genomics Platform"/>
            <consortium name="The Broad Institute Genome Sequencing Center for Infectious Disease"/>
            <person name="Wu L."/>
            <person name="Ma J."/>
        </authorList>
    </citation>
    <scope>NUCLEOTIDE SEQUENCE [LARGE SCALE GENOMIC DNA]</scope>
    <source>
        <strain evidence="10 11">JCM 16014</strain>
    </source>
</reference>
<dbReference type="EMBL" id="BAAAQN010000029">
    <property type="protein sequence ID" value="GAA2039907.1"/>
    <property type="molecule type" value="Genomic_DNA"/>
</dbReference>
<proteinExistence type="inferred from homology"/>
<comment type="function">
    <text evidence="8">The alpha subunit is responsible for the aldol cleavage of indoleglycerol phosphate to indole and glyceraldehyde 3-phosphate.</text>
</comment>
<comment type="catalytic activity">
    <reaction evidence="7 8">
        <text>(1S,2R)-1-C-(indol-3-yl)glycerol 3-phosphate + L-serine = D-glyceraldehyde 3-phosphate + L-tryptophan + H2O</text>
        <dbReference type="Rhea" id="RHEA:10532"/>
        <dbReference type="ChEBI" id="CHEBI:15377"/>
        <dbReference type="ChEBI" id="CHEBI:33384"/>
        <dbReference type="ChEBI" id="CHEBI:57912"/>
        <dbReference type="ChEBI" id="CHEBI:58866"/>
        <dbReference type="ChEBI" id="CHEBI:59776"/>
        <dbReference type="EC" id="4.2.1.20"/>
    </reaction>
</comment>
<dbReference type="Pfam" id="PF00290">
    <property type="entry name" value="Trp_syntA"/>
    <property type="match status" value="1"/>
</dbReference>
<accession>A0ABN2UNT1</accession>
<keyword evidence="11" id="KW-1185">Reference proteome</keyword>
<dbReference type="SUPFAM" id="SSF51366">
    <property type="entry name" value="Ribulose-phoshate binding barrel"/>
    <property type="match status" value="1"/>
</dbReference>
<evidence type="ECO:0000256" key="4">
    <source>
        <dbReference type="ARBA" id="ARBA00022822"/>
    </source>
</evidence>
<feature type="active site" description="Proton acceptor" evidence="8">
    <location>
        <position position="60"/>
    </location>
</feature>
<sequence>MNRLQDVLKTARAENRAVLIGYLPAGFPSVDGSIEAMRAMVEGGCDIIEVGLPYSDPAMDGPVIQAAADQALARGVSTPDVVRAAGAVADTGAAALIMSYWNPIEHYGVDRFSAELAAVGGSGVITPDLIPEEAGPWIEATDKHDLGRVFLVAPSSTPERIALTAQACTGFVYAGAVMGVTGARDQVGHAARSLVERTRQATDQPVCVGLGVSTGDQAAEIAAYADGVIVGSAFVRRLLENRDPRKGVDAVRELAAELAEGVRRGSKAR</sequence>
<dbReference type="HAMAP" id="MF_00131">
    <property type="entry name" value="Trp_synth_alpha"/>
    <property type="match status" value="1"/>
</dbReference>
<dbReference type="Gene3D" id="3.20.20.70">
    <property type="entry name" value="Aldolase class I"/>
    <property type="match status" value="1"/>
</dbReference>
<comment type="similarity">
    <text evidence="8 9">Belongs to the TrpA family.</text>
</comment>
<evidence type="ECO:0000256" key="8">
    <source>
        <dbReference type="HAMAP-Rule" id="MF_00131"/>
    </source>
</evidence>
<evidence type="ECO:0000256" key="9">
    <source>
        <dbReference type="RuleBase" id="RU003662"/>
    </source>
</evidence>
<keyword evidence="6 8" id="KW-0456">Lyase</keyword>
<comment type="pathway">
    <text evidence="1 8">Amino-acid biosynthesis; L-tryptophan biosynthesis; L-tryptophan from chorismate: step 5/5.</text>
</comment>
<comment type="caution">
    <text evidence="10">The sequence shown here is derived from an EMBL/GenBank/DDBJ whole genome shotgun (WGS) entry which is preliminary data.</text>
</comment>
<feature type="active site" description="Proton acceptor" evidence="8">
    <location>
        <position position="49"/>
    </location>
</feature>
<evidence type="ECO:0000256" key="2">
    <source>
        <dbReference type="ARBA" id="ARBA00011270"/>
    </source>
</evidence>
<name>A0ABN2UNT1_9ACTN</name>
<evidence type="ECO:0000256" key="3">
    <source>
        <dbReference type="ARBA" id="ARBA00022605"/>
    </source>
</evidence>
<evidence type="ECO:0000313" key="10">
    <source>
        <dbReference type="EMBL" id="GAA2039907.1"/>
    </source>
</evidence>
<evidence type="ECO:0000256" key="6">
    <source>
        <dbReference type="ARBA" id="ARBA00023239"/>
    </source>
</evidence>
<evidence type="ECO:0000256" key="7">
    <source>
        <dbReference type="ARBA" id="ARBA00049047"/>
    </source>
</evidence>
<keyword evidence="4 8" id="KW-0822">Tryptophan biosynthesis</keyword>
<dbReference type="CDD" id="cd04724">
    <property type="entry name" value="Tryptophan_synthase_alpha"/>
    <property type="match status" value="1"/>
</dbReference>
<gene>
    <name evidence="8 10" type="primary">trpA</name>
    <name evidence="10" type="ORF">GCM10009839_47430</name>
</gene>
<evidence type="ECO:0000256" key="1">
    <source>
        <dbReference type="ARBA" id="ARBA00004733"/>
    </source>
</evidence>
<dbReference type="PANTHER" id="PTHR43406:SF1">
    <property type="entry name" value="TRYPTOPHAN SYNTHASE ALPHA CHAIN, CHLOROPLASTIC"/>
    <property type="match status" value="1"/>
</dbReference>
<dbReference type="RefSeq" id="WP_344667843.1">
    <property type="nucleotide sequence ID" value="NZ_BAAAQN010000029.1"/>
</dbReference>
<dbReference type="NCBIfam" id="TIGR00262">
    <property type="entry name" value="trpA"/>
    <property type="match status" value="1"/>
</dbReference>
<dbReference type="PANTHER" id="PTHR43406">
    <property type="entry name" value="TRYPTOPHAN SYNTHASE, ALPHA CHAIN"/>
    <property type="match status" value="1"/>
</dbReference>
<dbReference type="InterPro" id="IPR011060">
    <property type="entry name" value="RibuloseP-bd_barrel"/>
</dbReference>